<evidence type="ECO:0000313" key="2">
    <source>
        <dbReference type="EMBL" id="GGC10562.1"/>
    </source>
</evidence>
<feature type="domain" description="BioF2-like acetyltransferase" evidence="1">
    <location>
        <begin position="199"/>
        <end position="326"/>
    </location>
</feature>
<dbReference type="InterPro" id="IPR016181">
    <property type="entry name" value="Acyl_CoA_acyltransferase"/>
</dbReference>
<name>A0A916X714_9SPHN</name>
<dbReference type="AlphaFoldDB" id="A0A916X714"/>
<dbReference type="Gene3D" id="3.40.630.30">
    <property type="match status" value="1"/>
</dbReference>
<dbReference type="EMBL" id="BMHK01000027">
    <property type="protein sequence ID" value="GGC10562.1"/>
    <property type="molecule type" value="Genomic_DNA"/>
</dbReference>
<organism evidence="2 3">
    <name type="scientific">Novosphingobium endophyticum</name>
    <dbReference type="NCBI Taxonomy" id="1955250"/>
    <lineage>
        <taxon>Bacteria</taxon>
        <taxon>Pseudomonadati</taxon>
        <taxon>Pseudomonadota</taxon>
        <taxon>Alphaproteobacteria</taxon>
        <taxon>Sphingomonadales</taxon>
        <taxon>Sphingomonadaceae</taxon>
        <taxon>Novosphingobium</taxon>
    </lineage>
</organism>
<dbReference type="InterPro" id="IPR038740">
    <property type="entry name" value="BioF2-like_GNAT_dom"/>
</dbReference>
<dbReference type="SUPFAM" id="SSF55729">
    <property type="entry name" value="Acyl-CoA N-acyltransferases (Nat)"/>
    <property type="match status" value="1"/>
</dbReference>
<gene>
    <name evidence="2" type="ORF">GCM10011494_31590</name>
</gene>
<evidence type="ECO:0000259" key="1">
    <source>
        <dbReference type="Pfam" id="PF13480"/>
    </source>
</evidence>
<dbReference type="Pfam" id="PF13480">
    <property type="entry name" value="Acetyltransf_6"/>
    <property type="match status" value="1"/>
</dbReference>
<reference evidence="2" key="2">
    <citation type="submission" date="2020-09" db="EMBL/GenBank/DDBJ databases">
        <authorList>
            <person name="Sun Q."/>
            <person name="Zhou Y."/>
        </authorList>
    </citation>
    <scope>NUCLEOTIDE SEQUENCE</scope>
    <source>
        <strain evidence="2">CGMCC 1.15095</strain>
    </source>
</reference>
<reference evidence="2" key="1">
    <citation type="journal article" date="2014" name="Int. J. Syst. Evol. Microbiol.">
        <title>Complete genome sequence of Corynebacterium casei LMG S-19264T (=DSM 44701T), isolated from a smear-ripened cheese.</title>
        <authorList>
            <consortium name="US DOE Joint Genome Institute (JGI-PGF)"/>
            <person name="Walter F."/>
            <person name="Albersmeier A."/>
            <person name="Kalinowski J."/>
            <person name="Ruckert C."/>
        </authorList>
    </citation>
    <scope>NUCLEOTIDE SEQUENCE</scope>
    <source>
        <strain evidence="2">CGMCC 1.15095</strain>
    </source>
</reference>
<proteinExistence type="predicted"/>
<comment type="caution">
    <text evidence="2">The sequence shown here is derived from an EMBL/GenBank/DDBJ whole genome shotgun (WGS) entry which is preliminary data.</text>
</comment>
<keyword evidence="3" id="KW-1185">Reference proteome</keyword>
<evidence type="ECO:0000313" key="3">
    <source>
        <dbReference type="Proteomes" id="UP000608154"/>
    </source>
</evidence>
<sequence>MVERQDRIFALAAHVFGKCSRWVLEGSVVKIEYHSDLKEVQLGGELVRLLSAECQSAPFDRLAWWDGLGKHCEMAPTLAVARDGEALAVLALTGGAGHYCALANWYTFRFRPILSPAPESAALLAELAGDLAGKAHRLTLTGLPDEDGSASRVEAAFRKAGWLVTREPSDTNHILPVAGRRYEEYLQGRPGQLRTTLKRKTKKVRVEILTRFDETVWSAYEDIYAESWKPEEGSPAFLRAFAEAEGAAGRLRLGVAYAADDPSHPIAAQMWTVEGGTAFIHKLAHREAAKPLSPGSVLSAALFRHVIDVDRVELVDFGTGDDPYKRDWMEAVRPRYRLEMFRPLDLRNWLVFARIGLRRLAATAKRG</sequence>
<accession>A0A916X714</accession>
<protein>
    <recommendedName>
        <fullName evidence="1">BioF2-like acetyltransferase domain-containing protein</fullName>
    </recommendedName>
</protein>
<dbReference type="Proteomes" id="UP000608154">
    <property type="component" value="Unassembled WGS sequence"/>
</dbReference>